<dbReference type="Proteomes" id="UP000005481">
    <property type="component" value="Unassembled WGS sequence"/>
</dbReference>
<evidence type="ECO:0000313" key="3">
    <source>
        <dbReference type="EMBL" id="EHM42872.1"/>
    </source>
</evidence>
<organism evidence="3 4">
    <name type="scientific">Anaeroglobus geminatus F0357</name>
    <dbReference type="NCBI Taxonomy" id="861450"/>
    <lineage>
        <taxon>Bacteria</taxon>
        <taxon>Bacillati</taxon>
        <taxon>Bacillota</taxon>
        <taxon>Negativicutes</taxon>
        <taxon>Veillonellales</taxon>
        <taxon>Veillonellaceae</taxon>
        <taxon>Anaeroglobus</taxon>
    </lineage>
</organism>
<accession>G9YFQ4</accession>
<evidence type="ECO:0000256" key="1">
    <source>
        <dbReference type="SAM" id="MobiDB-lite"/>
    </source>
</evidence>
<dbReference type="RefSeq" id="WP_006789450.1">
    <property type="nucleotide sequence ID" value="NZ_JH417570.1"/>
</dbReference>
<dbReference type="HOGENOM" id="CLU_117153_0_0_9"/>
<keyword evidence="2" id="KW-0472">Membrane</keyword>
<dbReference type="EMBL" id="AGCJ01000014">
    <property type="protein sequence ID" value="EHM42872.1"/>
    <property type="molecule type" value="Genomic_DNA"/>
</dbReference>
<keyword evidence="2" id="KW-0812">Transmembrane</keyword>
<dbReference type="eggNOG" id="ENOG5033I4S">
    <property type="taxonomic scope" value="Bacteria"/>
</dbReference>
<evidence type="ECO:0000256" key="2">
    <source>
        <dbReference type="SAM" id="Phobius"/>
    </source>
</evidence>
<dbReference type="AlphaFoldDB" id="G9YFQ4"/>
<keyword evidence="2" id="KW-1133">Transmembrane helix</keyword>
<keyword evidence="4" id="KW-1185">Reference proteome</keyword>
<gene>
    <name evidence="3" type="ORF">HMPREF0080_00466</name>
</gene>
<name>G9YFQ4_9FIRM</name>
<dbReference type="OrthoDB" id="1629525at2"/>
<dbReference type="PATRIC" id="fig|861450.3.peg.447"/>
<reference evidence="3 4" key="1">
    <citation type="submission" date="2011-08" db="EMBL/GenBank/DDBJ databases">
        <authorList>
            <person name="Weinstock G."/>
            <person name="Sodergren E."/>
            <person name="Clifton S."/>
            <person name="Fulton L."/>
            <person name="Fulton B."/>
            <person name="Courtney L."/>
            <person name="Fronick C."/>
            <person name="Harrison M."/>
            <person name="Strong C."/>
            <person name="Farmer C."/>
            <person name="Delahaunty K."/>
            <person name="Markovic C."/>
            <person name="Hall O."/>
            <person name="Minx P."/>
            <person name="Tomlinson C."/>
            <person name="Mitreva M."/>
            <person name="Hou S."/>
            <person name="Chen J."/>
            <person name="Wollam A."/>
            <person name="Pepin K.H."/>
            <person name="Johnson M."/>
            <person name="Bhonagiri V."/>
            <person name="Zhang X."/>
            <person name="Suruliraj S."/>
            <person name="Warren W."/>
            <person name="Chinwalla A."/>
            <person name="Mardis E.R."/>
            <person name="Wilson R.K."/>
        </authorList>
    </citation>
    <scope>NUCLEOTIDE SEQUENCE [LARGE SCALE GENOMIC DNA]</scope>
    <source>
        <strain evidence="3 4">F0357</strain>
    </source>
</reference>
<sequence>MDKAGQDKAEHVRSAKAWLDKAEQSFRSRAEIQGELNLLLAEAEMKNLRKNHGAGQLVMRLGAAVTALVITAAVWAVFGPALRYQQPLEPIQAEPSVLQQDTGWLKAEPLQYDNMKPVQAVPRQQNPPAAEAKSADTAAGEMPAGPVPSMAEVSSPREVMTNEQVQETVRAARHSLRSTASI</sequence>
<feature type="region of interest" description="Disordered" evidence="1">
    <location>
        <begin position="122"/>
        <end position="165"/>
    </location>
</feature>
<feature type="transmembrane region" description="Helical" evidence="2">
    <location>
        <begin position="57"/>
        <end position="78"/>
    </location>
</feature>
<dbReference type="STRING" id="861450.HMPREF0080_00466"/>
<proteinExistence type="predicted"/>
<comment type="caution">
    <text evidence="3">The sequence shown here is derived from an EMBL/GenBank/DDBJ whole genome shotgun (WGS) entry which is preliminary data.</text>
</comment>
<protein>
    <submittedName>
        <fullName evidence="3">Uncharacterized protein</fullName>
    </submittedName>
</protein>
<evidence type="ECO:0000313" key="4">
    <source>
        <dbReference type="Proteomes" id="UP000005481"/>
    </source>
</evidence>